<accession>A0A4Z2I5Y6</accession>
<dbReference type="EMBL" id="SRLO01000133">
    <property type="protein sequence ID" value="TNN72702.1"/>
    <property type="molecule type" value="Genomic_DNA"/>
</dbReference>
<evidence type="ECO:0000256" key="1">
    <source>
        <dbReference type="SAM" id="MobiDB-lite"/>
    </source>
</evidence>
<sequence>MNSGAAPFTKPPPYLSAHWLPVVTSEHLIGGERGQVSTRPTDRLTWKEEREASGRQKDYEA</sequence>
<dbReference type="AlphaFoldDB" id="A0A4Z2I5Y6"/>
<name>A0A4Z2I5Y6_9TELE</name>
<reference evidence="2 3" key="1">
    <citation type="submission" date="2019-03" db="EMBL/GenBank/DDBJ databases">
        <title>First draft genome of Liparis tanakae, snailfish: a comprehensive survey of snailfish specific genes.</title>
        <authorList>
            <person name="Kim W."/>
            <person name="Song I."/>
            <person name="Jeong J.-H."/>
            <person name="Kim D."/>
            <person name="Kim S."/>
            <person name="Ryu S."/>
            <person name="Song J.Y."/>
            <person name="Lee S.K."/>
        </authorList>
    </citation>
    <scope>NUCLEOTIDE SEQUENCE [LARGE SCALE GENOMIC DNA]</scope>
    <source>
        <tissue evidence="2">Muscle</tissue>
    </source>
</reference>
<protein>
    <submittedName>
        <fullName evidence="2">Uncharacterized protein</fullName>
    </submittedName>
</protein>
<keyword evidence="3" id="KW-1185">Reference proteome</keyword>
<organism evidence="2 3">
    <name type="scientific">Liparis tanakae</name>
    <name type="common">Tanaka's snailfish</name>
    <dbReference type="NCBI Taxonomy" id="230148"/>
    <lineage>
        <taxon>Eukaryota</taxon>
        <taxon>Metazoa</taxon>
        <taxon>Chordata</taxon>
        <taxon>Craniata</taxon>
        <taxon>Vertebrata</taxon>
        <taxon>Euteleostomi</taxon>
        <taxon>Actinopterygii</taxon>
        <taxon>Neopterygii</taxon>
        <taxon>Teleostei</taxon>
        <taxon>Neoteleostei</taxon>
        <taxon>Acanthomorphata</taxon>
        <taxon>Eupercaria</taxon>
        <taxon>Perciformes</taxon>
        <taxon>Cottioidei</taxon>
        <taxon>Cottales</taxon>
        <taxon>Liparidae</taxon>
        <taxon>Liparis</taxon>
    </lineage>
</organism>
<proteinExistence type="predicted"/>
<evidence type="ECO:0000313" key="2">
    <source>
        <dbReference type="EMBL" id="TNN72702.1"/>
    </source>
</evidence>
<feature type="compositionally biased region" description="Basic and acidic residues" evidence="1">
    <location>
        <begin position="40"/>
        <end position="61"/>
    </location>
</feature>
<gene>
    <name evidence="2" type="ORF">EYF80_016986</name>
</gene>
<evidence type="ECO:0000313" key="3">
    <source>
        <dbReference type="Proteomes" id="UP000314294"/>
    </source>
</evidence>
<feature type="region of interest" description="Disordered" evidence="1">
    <location>
        <begin position="31"/>
        <end position="61"/>
    </location>
</feature>
<comment type="caution">
    <text evidence="2">The sequence shown here is derived from an EMBL/GenBank/DDBJ whole genome shotgun (WGS) entry which is preliminary data.</text>
</comment>
<dbReference type="Proteomes" id="UP000314294">
    <property type="component" value="Unassembled WGS sequence"/>
</dbReference>